<dbReference type="EMBL" id="FMZP01000002">
    <property type="protein sequence ID" value="SDC25604.1"/>
    <property type="molecule type" value="Genomic_DNA"/>
</dbReference>
<sequence length="305" mass="33936">MSESGTDITVGSETQPAEANRTSFDPSADPDDDLFVVVKTDYLRELTAVYEPTDRNALFLVRENVGIKARSKSEYCYLFEVELPADTFDVFQASDLNLQVDIDALEQAITETRTHRVAIHATADGSVRLRDGHSSTDLSTTEFSPLEDEKFSTGTKDLERNQYNTWDFTVEAAVLEAHLDADTERDHAGIAVDGREGTAEIYFFDTDSDDRTVGLSLELDDFIEPPSPYGPQPDSELAAAPICRESIDHALSPMRDEVTVTVCEYPDILPPHIQYTRADGVLPVYGWIWSHEGALDAHKSVKPER</sequence>
<protein>
    <submittedName>
        <fullName evidence="2">Uncharacterized protein</fullName>
    </submittedName>
</protein>
<reference evidence="4 5" key="1">
    <citation type="submission" date="2016-10" db="EMBL/GenBank/DDBJ databases">
        <authorList>
            <person name="Varghese N."/>
            <person name="Submissions S."/>
        </authorList>
    </citation>
    <scope>NUCLEOTIDE SEQUENCE [LARGE SCALE GENOMIC DNA]</scope>
    <source>
        <strain evidence="2 5">CDM_1</strain>
        <strain evidence="4">CDM_6</strain>
    </source>
</reference>
<feature type="compositionally biased region" description="Polar residues" evidence="1">
    <location>
        <begin position="1"/>
        <end position="25"/>
    </location>
</feature>
<evidence type="ECO:0000313" key="5">
    <source>
        <dbReference type="Proteomes" id="UP000324021"/>
    </source>
</evidence>
<dbReference type="RefSeq" id="WP_092929303.1">
    <property type="nucleotide sequence ID" value="NZ_FMZP01000002.1"/>
</dbReference>
<organism evidence="2 5">
    <name type="scientific">Natrinema hispanicum</name>
    <dbReference type="NCBI Taxonomy" id="392421"/>
    <lineage>
        <taxon>Archaea</taxon>
        <taxon>Methanobacteriati</taxon>
        <taxon>Methanobacteriota</taxon>
        <taxon>Stenosarchaea group</taxon>
        <taxon>Halobacteria</taxon>
        <taxon>Halobacteriales</taxon>
        <taxon>Natrialbaceae</taxon>
        <taxon>Natrinema</taxon>
    </lineage>
</organism>
<evidence type="ECO:0000313" key="2">
    <source>
        <dbReference type="EMBL" id="SDC25604.1"/>
    </source>
</evidence>
<reference evidence="3" key="2">
    <citation type="submission" date="2016-10" db="EMBL/GenBank/DDBJ databases">
        <authorList>
            <person name="de Groot N.N."/>
        </authorList>
    </citation>
    <scope>NUCLEOTIDE SEQUENCE [LARGE SCALE GENOMIC DNA]</scope>
    <source>
        <strain evidence="3">CDM_6</strain>
    </source>
</reference>
<evidence type="ECO:0000256" key="1">
    <source>
        <dbReference type="SAM" id="MobiDB-lite"/>
    </source>
</evidence>
<evidence type="ECO:0000313" key="3">
    <source>
        <dbReference type="EMBL" id="SES73697.1"/>
    </source>
</evidence>
<keyword evidence="4" id="KW-1185">Reference proteome</keyword>
<gene>
    <name evidence="3" type="ORF">SAMN04488694_101279</name>
    <name evidence="2" type="ORF">SAMN05192552_1002249</name>
</gene>
<name>A0A1G6K3Q1_9EURY</name>
<evidence type="ECO:0000313" key="4">
    <source>
        <dbReference type="Proteomes" id="UP000199320"/>
    </source>
</evidence>
<dbReference type="Proteomes" id="UP000324021">
    <property type="component" value="Unassembled WGS sequence"/>
</dbReference>
<dbReference type="EMBL" id="FOIC01000001">
    <property type="protein sequence ID" value="SES73697.1"/>
    <property type="molecule type" value="Genomic_DNA"/>
</dbReference>
<dbReference type="Proteomes" id="UP000199320">
    <property type="component" value="Unassembled WGS sequence"/>
</dbReference>
<dbReference type="OrthoDB" id="382923at2157"/>
<proteinExistence type="predicted"/>
<accession>A0A1G6K3Q1</accession>
<feature type="region of interest" description="Disordered" evidence="1">
    <location>
        <begin position="1"/>
        <end position="27"/>
    </location>
</feature>
<dbReference type="AlphaFoldDB" id="A0A1G6K3Q1"/>
<dbReference type="STRING" id="392421.SAMN04488694_101279"/>
<feature type="region of interest" description="Disordered" evidence="1">
    <location>
        <begin position="130"/>
        <end position="150"/>
    </location>
</feature>